<gene>
    <name evidence="5" type="ORF">BSL78_00119</name>
</gene>
<dbReference type="InterPro" id="IPR016024">
    <property type="entry name" value="ARM-type_fold"/>
</dbReference>
<feature type="compositionally biased region" description="Basic residues" evidence="3">
    <location>
        <begin position="1170"/>
        <end position="1183"/>
    </location>
</feature>
<feature type="compositionally biased region" description="Acidic residues" evidence="3">
    <location>
        <begin position="1"/>
        <end position="11"/>
    </location>
</feature>
<evidence type="ECO:0000256" key="2">
    <source>
        <dbReference type="SAM" id="Coils"/>
    </source>
</evidence>
<dbReference type="GO" id="GO:0005634">
    <property type="term" value="C:nucleus"/>
    <property type="evidence" value="ECO:0007669"/>
    <property type="project" value="TreeGrafter"/>
</dbReference>
<dbReference type="STRING" id="307972.A0A2G8LS04"/>
<sequence length="1209" mass="138111">MQAEQTEEDPNVDAASRKRLASTDSSVIQPAKRGRRRKNKELEHELAQEPVTLFEIIRLGRVSVQSVVDDWIESYKANREEALINLVNFIIHSSGCKGTVTLEMYSQMEHSDIIRKMTEEFDEESGDYPLIMAGPIYKKFRSNFCEFVTLLVRQCQYSILYDQFMVDNLISMLTGLSDSQVRAFRHTSTLAAMKLMTALVNVALNLSVNLDNTQRQHDAERAKQTSKRASERIEMLLAKRQEILENTEEVQQMMNNIFRGIFVHRYRDTQPEIRAICMGEIGLWMKNYSEMFLSDSYLKYVGWTLHDKMGEVRLKCLEDLEGLYCTPELVAKLELFTNRFKDRIVSMTLDKETDVAVRAIKVCTLVLKFNEDILTAEDCENVYQLVYASSRAVAQAAGDFLNERLFKREETEADKIKRTKRRSLNSPLIRDLVQFFIESELHEHAAYLVDALWDVNDMVKDWDCMTELLLEEPGRGEEALDDRQETALIEIMVSAVRQAAKGHPPVGRGHSKRLLTSKEKKQVVDDRVRLTEHFVVKIPELLSKYNTDYEKVANLLEIPQHFHVEVYTTSRLEKHLDALLLQMRDIVEKHTETEVLDACAKTYECLMGNQYSTTPRTEVARNTLIDNLCEKLKRSCAFFQHSGNPTEEEVYALSSSMKRIVAFYSCHDMTAWEIWGLLFALVKRTGERGVLPDIIFGHAIACCHYANMWMLTRLDETEPDQNEMGKLHHFVGELIRTCSTLLLDSSNIIREESFTTICDLLVAFSPQLNKKPPLAGLIVDPSENLQGMLADFIQEHVFIEDDDEEDEEDADDSHKIEILHKRRNLLASFCKLIVFNIIEMKNASGIFKHYMKFYNDYGDIIKTTLAKSREINKISCARTLGLSLTQLYKEMKNDEGFDESRTAAQLNAIKELGRRFSLTFGLDQLKTRDAVAALHREGIQFSLTPIEDPANPGGPPPNLGYLEILTEFSSKLLKLDKKTVLQYLDKSTDSMLDNEGEAWSPLLTYRSSLLQGDTLSERSMPISEASKDSRKTRKKRGGLKRKFAMQGGRTMNRPTGNGSPKTKPEEGEPSKKFREEDASSTQGSEREFEPPPQEEEEESEEDHEEQEFEGEGEAIQALTSQYSSTPLESHGSVPIFSQGKGKSLLKNGAGDRIRPLDFWEDEKEGSPSSPRKRRNMRKQRGRPSKLPSFEDSESPVINEASSDVGFGFI</sequence>
<dbReference type="Proteomes" id="UP000230750">
    <property type="component" value="Unassembled WGS sequence"/>
</dbReference>
<dbReference type="GO" id="GO:0008278">
    <property type="term" value="C:cohesin complex"/>
    <property type="evidence" value="ECO:0007669"/>
    <property type="project" value="TreeGrafter"/>
</dbReference>
<accession>A0A2G8LS04</accession>
<dbReference type="GO" id="GO:0003682">
    <property type="term" value="F:chromatin binding"/>
    <property type="evidence" value="ECO:0007669"/>
    <property type="project" value="TreeGrafter"/>
</dbReference>
<dbReference type="InterPro" id="IPR056396">
    <property type="entry name" value="HEAT_SCC3-SA"/>
</dbReference>
<feature type="compositionally biased region" description="Basic residues" evidence="3">
    <location>
        <begin position="1030"/>
        <end position="1043"/>
    </location>
</feature>
<comment type="similarity">
    <text evidence="1">Belongs to the SCC3 family.</text>
</comment>
<organism evidence="5 6">
    <name type="scientific">Stichopus japonicus</name>
    <name type="common">Sea cucumber</name>
    <dbReference type="NCBI Taxonomy" id="307972"/>
    <lineage>
        <taxon>Eukaryota</taxon>
        <taxon>Metazoa</taxon>
        <taxon>Echinodermata</taxon>
        <taxon>Eleutherozoa</taxon>
        <taxon>Echinozoa</taxon>
        <taxon>Holothuroidea</taxon>
        <taxon>Aspidochirotacea</taxon>
        <taxon>Aspidochirotida</taxon>
        <taxon>Stichopodidae</taxon>
        <taxon>Apostichopus</taxon>
    </lineage>
</organism>
<feature type="region of interest" description="Disordered" evidence="3">
    <location>
        <begin position="1"/>
        <end position="42"/>
    </location>
</feature>
<evidence type="ECO:0000259" key="4">
    <source>
        <dbReference type="PROSITE" id="PS51425"/>
    </source>
</evidence>
<dbReference type="PANTHER" id="PTHR11199">
    <property type="entry name" value="STROMAL ANTIGEN"/>
    <property type="match status" value="1"/>
</dbReference>
<feature type="compositionally biased region" description="Basic and acidic residues" evidence="3">
    <location>
        <begin position="1062"/>
        <end position="1077"/>
    </location>
</feature>
<feature type="compositionally biased region" description="Polar residues" evidence="3">
    <location>
        <begin position="1117"/>
        <end position="1127"/>
    </location>
</feature>
<dbReference type="GO" id="GO:0000785">
    <property type="term" value="C:chromatin"/>
    <property type="evidence" value="ECO:0007669"/>
    <property type="project" value="TreeGrafter"/>
</dbReference>
<dbReference type="Pfam" id="PF08514">
    <property type="entry name" value="STAG"/>
    <property type="match status" value="1"/>
</dbReference>
<dbReference type="Pfam" id="PF21581">
    <property type="entry name" value="SCD"/>
    <property type="match status" value="1"/>
</dbReference>
<feature type="domain" description="SCD" evidence="4">
    <location>
        <begin position="262"/>
        <end position="347"/>
    </location>
</feature>
<keyword evidence="2" id="KW-0175">Coiled coil</keyword>
<evidence type="ECO:0000256" key="1">
    <source>
        <dbReference type="ARBA" id="ARBA00005486"/>
    </source>
</evidence>
<keyword evidence="6" id="KW-1185">Reference proteome</keyword>
<dbReference type="AlphaFoldDB" id="A0A2G8LS04"/>
<feature type="coiled-coil region" evidence="2">
    <location>
        <begin position="219"/>
        <end position="246"/>
    </location>
</feature>
<feature type="compositionally biased region" description="Acidic residues" evidence="3">
    <location>
        <begin position="1092"/>
        <end position="1112"/>
    </location>
</feature>
<reference evidence="5 6" key="1">
    <citation type="journal article" date="2017" name="PLoS Biol.">
        <title>The sea cucumber genome provides insights into morphological evolution and visceral regeneration.</title>
        <authorList>
            <person name="Zhang X."/>
            <person name="Sun L."/>
            <person name="Yuan J."/>
            <person name="Sun Y."/>
            <person name="Gao Y."/>
            <person name="Zhang L."/>
            <person name="Li S."/>
            <person name="Dai H."/>
            <person name="Hamel J.F."/>
            <person name="Liu C."/>
            <person name="Yu Y."/>
            <person name="Liu S."/>
            <person name="Lin W."/>
            <person name="Guo K."/>
            <person name="Jin S."/>
            <person name="Xu P."/>
            <person name="Storey K.B."/>
            <person name="Huan P."/>
            <person name="Zhang T."/>
            <person name="Zhou Y."/>
            <person name="Zhang J."/>
            <person name="Lin C."/>
            <person name="Li X."/>
            <person name="Xing L."/>
            <person name="Huo D."/>
            <person name="Sun M."/>
            <person name="Wang L."/>
            <person name="Mercier A."/>
            <person name="Li F."/>
            <person name="Yang H."/>
            <person name="Xiang J."/>
        </authorList>
    </citation>
    <scope>NUCLEOTIDE SEQUENCE [LARGE SCALE GENOMIC DNA]</scope>
    <source>
        <strain evidence="5">Shaxun</strain>
        <tissue evidence="5">Muscle</tissue>
    </source>
</reference>
<dbReference type="SUPFAM" id="SSF48371">
    <property type="entry name" value="ARM repeat"/>
    <property type="match status" value="1"/>
</dbReference>
<dbReference type="GO" id="GO:0007062">
    <property type="term" value="P:sister chromatid cohesion"/>
    <property type="evidence" value="ECO:0007669"/>
    <property type="project" value="UniProtKB-ARBA"/>
</dbReference>
<dbReference type="InterPro" id="IPR039662">
    <property type="entry name" value="Cohesin_Scc3/SA"/>
</dbReference>
<dbReference type="InterPro" id="IPR013721">
    <property type="entry name" value="STAG"/>
</dbReference>
<protein>
    <submittedName>
        <fullName evidence="5">Putative cohesin subunit SA-1</fullName>
    </submittedName>
</protein>
<dbReference type="EMBL" id="MRZV01000002">
    <property type="protein sequence ID" value="PIK62992.1"/>
    <property type="molecule type" value="Genomic_DNA"/>
</dbReference>
<evidence type="ECO:0000256" key="3">
    <source>
        <dbReference type="SAM" id="MobiDB-lite"/>
    </source>
</evidence>
<dbReference type="Pfam" id="PF24571">
    <property type="entry name" value="HEAT_SCC3-SA"/>
    <property type="match status" value="1"/>
</dbReference>
<dbReference type="PANTHER" id="PTHR11199:SF0">
    <property type="entry name" value="LD34181P-RELATED"/>
    <property type="match status" value="1"/>
</dbReference>
<evidence type="ECO:0000313" key="6">
    <source>
        <dbReference type="Proteomes" id="UP000230750"/>
    </source>
</evidence>
<comment type="caution">
    <text evidence="5">The sequence shown here is derived from an EMBL/GenBank/DDBJ whole genome shotgun (WGS) entry which is preliminary data.</text>
</comment>
<proteinExistence type="inferred from homology"/>
<evidence type="ECO:0000313" key="5">
    <source>
        <dbReference type="EMBL" id="PIK62992.1"/>
    </source>
</evidence>
<dbReference type="PROSITE" id="PS51425">
    <property type="entry name" value="SCD"/>
    <property type="match status" value="1"/>
</dbReference>
<name>A0A2G8LS04_STIJA</name>
<dbReference type="InterPro" id="IPR020839">
    <property type="entry name" value="SCD"/>
</dbReference>
<feature type="region of interest" description="Disordered" evidence="3">
    <location>
        <begin position="1016"/>
        <end position="1209"/>
    </location>
</feature>
<dbReference type="OrthoDB" id="498590at2759"/>